<feature type="compositionally biased region" description="Low complexity" evidence="8">
    <location>
        <begin position="1"/>
        <end position="22"/>
    </location>
</feature>
<evidence type="ECO:0000256" key="7">
    <source>
        <dbReference type="ARBA" id="ARBA00034142"/>
    </source>
</evidence>
<evidence type="ECO:0000256" key="6">
    <source>
        <dbReference type="ARBA" id="ARBA00034116"/>
    </source>
</evidence>
<evidence type="ECO:0000256" key="2">
    <source>
        <dbReference type="ARBA" id="ARBA00022846"/>
    </source>
</evidence>
<keyword evidence="2" id="KW-0282">Flagellum</keyword>
<keyword evidence="3" id="KW-0175">Coiled coil</keyword>
<comment type="similarity">
    <text evidence="6">Belongs to the CFAP45 family.</text>
</comment>
<dbReference type="InterPro" id="IPR033253">
    <property type="entry name" value="CFAP45"/>
</dbReference>
<keyword evidence="11" id="KW-1185">Reference proteome</keyword>
<dbReference type="AlphaFoldDB" id="D7FJH9"/>
<dbReference type="OrthoDB" id="1902038at2759"/>
<dbReference type="InParanoid" id="D7FJH9"/>
<dbReference type="InterPro" id="IPR043597">
    <property type="entry name" value="TPH_dom"/>
</dbReference>
<comment type="subcellular location">
    <subcellularLocation>
        <location evidence="1">Cell projection</location>
        <location evidence="1">Cilium</location>
        <location evidence="1">Flagellum</location>
    </subcellularLocation>
</comment>
<feature type="compositionally biased region" description="Polar residues" evidence="8">
    <location>
        <begin position="32"/>
        <end position="46"/>
    </location>
</feature>
<evidence type="ECO:0000259" key="9">
    <source>
        <dbReference type="Pfam" id="PF13868"/>
    </source>
</evidence>
<dbReference type="EMBL" id="FN649760">
    <property type="protein sequence ID" value="CBJ29082.1"/>
    <property type="molecule type" value="Genomic_DNA"/>
</dbReference>
<keyword evidence="5" id="KW-0966">Cell projection</keyword>
<evidence type="ECO:0000313" key="11">
    <source>
        <dbReference type="Proteomes" id="UP000002630"/>
    </source>
</evidence>
<evidence type="ECO:0000256" key="3">
    <source>
        <dbReference type="ARBA" id="ARBA00023054"/>
    </source>
</evidence>
<name>D7FJH9_ECTSI</name>
<evidence type="ECO:0000256" key="8">
    <source>
        <dbReference type="SAM" id="MobiDB-lite"/>
    </source>
</evidence>
<feature type="domain" description="Trichohyalin-plectin-homology" evidence="9">
    <location>
        <begin position="150"/>
        <end position="493"/>
    </location>
</feature>
<feature type="region of interest" description="Disordered" evidence="8">
    <location>
        <begin position="1"/>
        <end position="63"/>
    </location>
</feature>
<organism evidence="10 11">
    <name type="scientific">Ectocarpus siliculosus</name>
    <name type="common">Brown alga</name>
    <name type="synonym">Conferva siliculosa</name>
    <dbReference type="NCBI Taxonomy" id="2880"/>
    <lineage>
        <taxon>Eukaryota</taxon>
        <taxon>Sar</taxon>
        <taxon>Stramenopiles</taxon>
        <taxon>Ochrophyta</taxon>
        <taxon>PX clade</taxon>
        <taxon>Phaeophyceae</taxon>
        <taxon>Ectocarpales</taxon>
        <taxon>Ectocarpaceae</taxon>
        <taxon>Ectocarpus</taxon>
    </lineage>
</organism>
<dbReference type="Proteomes" id="UP000002630">
    <property type="component" value="Unassembled WGS sequence"/>
</dbReference>
<dbReference type="Pfam" id="PF13868">
    <property type="entry name" value="TPH"/>
    <property type="match status" value="1"/>
</dbReference>
<sequence length="514" mass="59532">MALVASDARSESSGGSGSARSGGSRKYRVVSRGSNVDESLFGSSNSKGRKKSTGRKILEGEVPPKATVITEEELAQMKRRAIITSLADEEAARVGRENMLEERQRAARARKQRMLEMEVEAKKKALKSDIEVERMAHDQMVKKMATEKLDANNDLVKMLNSLGARAAAFTIRDKQLAEKDRREGSEKVYDERMDMIMELDRLKDLTKRDAEEQAKKSKRVEDRKVITEQIEARQRAKLIRLEAREQENRAMLGVIQRYADEDKATAEKKAIEVRQARAAVMAANEAAIEMRRSARQREVEEVESILAYQAMKDEEMRLREVEEAEKKQMMKERQQKLLEGQLRDMDKQAELDELRARRAAEEKEREMRHRERFAAEKRRKDVTQLQADRKRQADMKKAQLAKEAELEEGEYEAAVRYNATLSERERRESEAKHAACMEHRSAILLQVQEAEAKRKADRAAKFEEGRRLKQEYTMERAKLEAMRDKMVEDMEKRGINPKYLTEMKAVDIHKMHMR</sequence>
<evidence type="ECO:0000256" key="1">
    <source>
        <dbReference type="ARBA" id="ARBA00004230"/>
    </source>
</evidence>
<reference evidence="10 11" key="1">
    <citation type="journal article" date="2010" name="Nature">
        <title>The Ectocarpus genome and the independent evolution of multicellularity in brown algae.</title>
        <authorList>
            <person name="Cock J.M."/>
            <person name="Sterck L."/>
            <person name="Rouze P."/>
            <person name="Scornet D."/>
            <person name="Allen A.E."/>
            <person name="Amoutzias G."/>
            <person name="Anthouard V."/>
            <person name="Artiguenave F."/>
            <person name="Aury J.M."/>
            <person name="Badger J.H."/>
            <person name="Beszteri B."/>
            <person name="Billiau K."/>
            <person name="Bonnet E."/>
            <person name="Bothwell J.H."/>
            <person name="Bowler C."/>
            <person name="Boyen C."/>
            <person name="Brownlee C."/>
            <person name="Carrano C.J."/>
            <person name="Charrier B."/>
            <person name="Cho G.Y."/>
            <person name="Coelho S.M."/>
            <person name="Collen J."/>
            <person name="Corre E."/>
            <person name="Da Silva C."/>
            <person name="Delage L."/>
            <person name="Delaroque N."/>
            <person name="Dittami S.M."/>
            <person name="Doulbeau S."/>
            <person name="Elias M."/>
            <person name="Farnham G."/>
            <person name="Gachon C.M."/>
            <person name="Gschloessl B."/>
            <person name="Heesch S."/>
            <person name="Jabbari K."/>
            <person name="Jubin C."/>
            <person name="Kawai H."/>
            <person name="Kimura K."/>
            <person name="Kloareg B."/>
            <person name="Kupper F.C."/>
            <person name="Lang D."/>
            <person name="Le Bail A."/>
            <person name="Leblanc C."/>
            <person name="Lerouge P."/>
            <person name="Lohr M."/>
            <person name="Lopez P.J."/>
            <person name="Martens C."/>
            <person name="Maumus F."/>
            <person name="Michel G."/>
            <person name="Miranda-Saavedra D."/>
            <person name="Morales J."/>
            <person name="Moreau H."/>
            <person name="Motomura T."/>
            <person name="Nagasato C."/>
            <person name="Napoli C.A."/>
            <person name="Nelson D.R."/>
            <person name="Nyvall-Collen P."/>
            <person name="Peters A.F."/>
            <person name="Pommier C."/>
            <person name="Potin P."/>
            <person name="Poulain J."/>
            <person name="Quesneville H."/>
            <person name="Read B."/>
            <person name="Rensing S.A."/>
            <person name="Ritter A."/>
            <person name="Rousvoal S."/>
            <person name="Samanta M."/>
            <person name="Samson G."/>
            <person name="Schroeder D.C."/>
            <person name="Segurens B."/>
            <person name="Strittmatter M."/>
            <person name="Tonon T."/>
            <person name="Tregear J.W."/>
            <person name="Valentin K."/>
            <person name="von Dassow P."/>
            <person name="Yamagishi T."/>
            <person name="Van de Peer Y."/>
            <person name="Wincker P."/>
        </authorList>
    </citation>
    <scope>NUCLEOTIDE SEQUENCE [LARGE SCALE GENOMIC DNA]</scope>
    <source>
        <strain evidence="11">Ec32 / CCAP1310/4</strain>
    </source>
</reference>
<dbReference type="PANTHER" id="PTHR15504">
    <property type="entry name" value="NASOPHARYNGEAL EPITHELIUM SPECIFIC PROTEIN 1"/>
    <property type="match status" value="1"/>
</dbReference>
<keyword evidence="4" id="KW-0969">Cilium</keyword>
<dbReference type="GO" id="GO:0031514">
    <property type="term" value="C:motile cilium"/>
    <property type="evidence" value="ECO:0007669"/>
    <property type="project" value="UniProtKB-SubCell"/>
</dbReference>
<evidence type="ECO:0000256" key="4">
    <source>
        <dbReference type="ARBA" id="ARBA00023069"/>
    </source>
</evidence>
<evidence type="ECO:0000313" key="10">
    <source>
        <dbReference type="EMBL" id="CBJ29082.1"/>
    </source>
</evidence>
<gene>
    <name evidence="10" type="ORF">Esi_0134_0014</name>
</gene>
<accession>D7FJH9</accession>
<dbReference type="PANTHER" id="PTHR15504:SF0">
    <property type="entry name" value="CILIA- AND FLAGELLA-ASSOCIATED PROTEIN 45"/>
    <property type="match status" value="1"/>
</dbReference>
<protein>
    <recommendedName>
        <fullName evidence="7">Cilia- and flagella-associated protein 45</fullName>
    </recommendedName>
</protein>
<proteinExistence type="inferred from homology"/>
<evidence type="ECO:0000256" key="5">
    <source>
        <dbReference type="ARBA" id="ARBA00023273"/>
    </source>
</evidence>
<feature type="region of interest" description="Disordered" evidence="8">
    <location>
        <begin position="360"/>
        <end position="394"/>
    </location>
</feature>